<proteinExistence type="predicted"/>
<dbReference type="AlphaFoldDB" id="A0A4C2A1Y6"/>
<accession>A0A4C2A1Y6</accession>
<reference evidence="1 2" key="1">
    <citation type="journal article" date="2019" name="Commun. Biol.">
        <title>The bagworm genome reveals a unique fibroin gene that provides high tensile strength.</title>
        <authorList>
            <person name="Kono N."/>
            <person name="Nakamura H."/>
            <person name="Ohtoshi R."/>
            <person name="Tomita M."/>
            <person name="Numata K."/>
            <person name="Arakawa K."/>
        </authorList>
    </citation>
    <scope>NUCLEOTIDE SEQUENCE [LARGE SCALE GENOMIC DNA]</scope>
</reference>
<dbReference type="Proteomes" id="UP000299102">
    <property type="component" value="Unassembled WGS sequence"/>
</dbReference>
<dbReference type="EMBL" id="BGZK01002347">
    <property type="protein sequence ID" value="GBP93179.1"/>
    <property type="molecule type" value="Genomic_DNA"/>
</dbReference>
<evidence type="ECO:0000313" key="1">
    <source>
        <dbReference type="EMBL" id="GBP93179.1"/>
    </source>
</evidence>
<name>A0A4C2A1Y6_EUMVA</name>
<gene>
    <name evidence="1" type="ORF">EVAR_65257_1</name>
</gene>
<organism evidence="1 2">
    <name type="scientific">Eumeta variegata</name>
    <name type="common">Bagworm moth</name>
    <name type="synonym">Eumeta japonica</name>
    <dbReference type="NCBI Taxonomy" id="151549"/>
    <lineage>
        <taxon>Eukaryota</taxon>
        <taxon>Metazoa</taxon>
        <taxon>Ecdysozoa</taxon>
        <taxon>Arthropoda</taxon>
        <taxon>Hexapoda</taxon>
        <taxon>Insecta</taxon>
        <taxon>Pterygota</taxon>
        <taxon>Neoptera</taxon>
        <taxon>Endopterygota</taxon>
        <taxon>Lepidoptera</taxon>
        <taxon>Glossata</taxon>
        <taxon>Ditrysia</taxon>
        <taxon>Tineoidea</taxon>
        <taxon>Psychidae</taxon>
        <taxon>Oiketicinae</taxon>
        <taxon>Eumeta</taxon>
    </lineage>
</organism>
<sequence>MLCYSRIRTLKSDQLDGSNLDHSNQSGPDLKICSQSEAVPSGQLRRFSDIASRSYHNGSHYLVPPKDSVSGRQPDRLGAADICVTGARAHEPGVLELLSVALTTPSRALSILPA</sequence>
<comment type="caution">
    <text evidence="1">The sequence shown here is derived from an EMBL/GenBank/DDBJ whole genome shotgun (WGS) entry which is preliminary data.</text>
</comment>
<keyword evidence="2" id="KW-1185">Reference proteome</keyword>
<protein>
    <submittedName>
        <fullName evidence="1">Uncharacterized protein</fullName>
    </submittedName>
</protein>
<evidence type="ECO:0000313" key="2">
    <source>
        <dbReference type="Proteomes" id="UP000299102"/>
    </source>
</evidence>